<dbReference type="RefSeq" id="WP_192767394.1">
    <property type="nucleotide sequence ID" value="NZ_JADBEB010000001.1"/>
</dbReference>
<protein>
    <recommendedName>
        <fullName evidence="1">MEDS domain-containing protein</fullName>
    </recommendedName>
</protein>
<feature type="domain" description="MEDS" evidence="1">
    <location>
        <begin position="18"/>
        <end position="174"/>
    </location>
</feature>
<gene>
    <name evidence="2" type="ORF">H4W31_003209</name>
</gene>
<organism evidence="2 3">
    <name type="scientific">Plantactinospora soyae</name>
    <dbReference type="NCBI Taxonomy" id="1544732"/>
    <lineage>
        <taxon>Bacteria</taxon>
        <taxon>Bacillati</taxon>
        <taxon>Actinomycetota</taxon>
        <taxon>Actinomycetes</taxon>
        <taxon>Micromonosporales</taxon>
        <taxon>Micromonosporaceae</taxon>
        <taxon>Plantactinospora</taxon>
    </lineage>
</organism>
<sequence length="281" mass="30489">MRAIGGTRQLAPPSAHAHACWSYDDPADFDTRAQAFLLDGLPAGERVWLVTAEQPRDVVERLRTVSDLGAALGRGAAQVVPLTSTYRGDVIDPAAQVAAYAAATEQALATGYTGLRVVADATSLVRTPARLAAFARYEHLIDRYMRTRPMSAVCGYDRRELGDQAVAELACMHPEGNADDTLFRLHACDPGDGAAALSGELDKFNLELFSTALDRADLRPVDGELVLWASDLRFIDHHCLTWLRDHARRLGATAVLRTSRSTAARLVDLLDLSGIRVEAAR</sequence>
<dbReference type="EMBL" id="JADBEB010000001">
    <property type="protein sequence ID" value="MBE1487571.1"/>
    <property type="molecule type" value="Genomic_DNA"/>
</dbReference>
<comment type="caution">
    <text evidence="2">The sequence shown here is derived from an EMBL/GenBank/DDBJ whole genome shotgun (WGS) entry which is preliminary data.</text>
</comment>
<name>A0A927M6D2_9ACTN</name>
<evidence type="ECO:0000313" key="2">
    <source>
        <dbReference type="EMBL" id="MBE1487571.1"/>
    </source>
</evidence>
<evidence type="ECO:0000313" key="3">
    <source>
        <dbReference type="Proteomes" id="UP000649753"/>
    </source>
</evidence>
<keyword evidence="3" id="KW-1185">Reference proteome</keyword>
<dbReference type="AlphaFoldDB" id="A0A927M6D2"/>
<accession>A0A927M6D2</accession>
<reference evidence="2" key="1">
    <citation type="submission" date="2020-10" db="EMBL/GenBank/DDBJ databases">
        <title>Sequencing the genomes of 1000 actinobacteria strains.</title>
        <authorList>
            <person name="Klenk H.-P."/>
        </authorList>
    </citation>
    <scope>NUCLEOTIDE SEQUENCE</scope>
    <source>
        <strain evidence="2">DSM 46832</strain>
    </source>
</reference>
<dbReference type="Pfam" id="PF14417">
    <property type="entry name" value="MEDS"/>
    <property type="match status" value="1"/>
</dbReference>
<dbReference type="InterPro" id="IPR025847">
    <property type="entry name" value="MEDS_domain"/>
</dbReference>
<evidence type="ECO:0000259" key="1">
    <source>
        <dbReference type="Pfam" id="PF14417"/>
    </source>
</evidence>
<dbReference type="Proteomes" id="UP000649753">
    <property type="component" value="Unassembled WGS sequence"/>
</dbReference>
<proteinExistence type="predicted"/>